<dbReference type="AlphaFoldDB" id="A0A0E3HA40"/>
<dbReference type="KEGG" id="mthe:MSTHC_0871"/>
<name>A0A0E3HA40_METTE</name>
<dbReference type="GeneID" id="41602179"/>
<evidence type="ECO:0000313" key="1">
    <source>
        <dbReference type="EMBL" id="AKB15189.1"/>
    </source>
</evidence>
<organism evidence="1 2">
    <name type="scientific">Methanosarcina thermophila CHTI-55</name>
    <dbReference type="NCBI Taxonomy" id="1434121"/>
    <lineage>
        <taxon>Archaea</taxon>
        <taxon>Methanobacteriati</taxon>
        <taxon>Methanobacteriota</taxon>
        <taxon>Stenosarchaea group</taxon>
        <taxon>Methanomicrobia</taxon>
        <taxon>Methanosarcinales</taxon>
        <taxon>Methanosarcinaceae</taxon>
        <taxon>Methanosarcina</taxon>
    </lineage>
</organism>
<dbReference type="Proteomes" id="UP000056925">
    <property type="component" value="Chromosome"/>
</dbReference>
<dbReference type="RefSeq" id="WP_148704383.1">
    <property type="nucleotide sequence ID" value="NZ_CP009502.1"/>
</dbReference>
<reference evidence="1 2" key="1">
    <citation type="submission" date="2014-07" db="EMBL/GenBank/DDBJ databases">
        <title>Methanogenic archaea and the global carbon cycle.</title>
        <authorList>
            <person name="Henriksen J.R."/>
            <person name="Luke J."/>
            <person name="Reinhart S."/>
            <person name="Benedict M.N."/>
            <person name="Youngblut N.D."/>
            <person name="Metcalf M.E."/>
            <person name="Whitaker R.J."/>
            <person name="Metcalf W.W."/>
        </authorList>
    </citation>
    <scope>NUCLEOTIDE SEQUENCE [LARGE SCALE GENOMIC DNA]</scope>
    <source>
        <strain evidence="1 2">CHTI-55</strain>
    </source>
</reference>
<protein>
    <submittedName>
        <fullName evidence="1">Uncharacterized protein</fullName>
    </submittedName>
</protein>
<dbReference type="PATRIC" id="fig|1434121.4.peg.1105"/>
<gene>
    <name evidence="1" type="ORF">MSTHC_0871</name>
</gene>
<evidence type="ECO:0000313" key="2">
    <source>
        <dbReference type="Proteomes" id="UP000056925"/>
    </source>
</evidence>
<accession>A0A0E3HA40</accession>
<dbReference type="HOGENOM" id="CLU_117969_0_0_2"/>
<dbReference type="EMBL" id="CP009502">
    <property type="protein sequence ID" value="AKB15189.1"/>
    <property type="molecule type" value="Genomic_DNA"/>
</dbReference>
<proteinExistence type="predicted"/>
<sequence>MRSLASDTTAADTIPMKLILYLGLLAAVLILLIQSWNTANPALEEARIKAQVEAASLAILSIQDGYARNTAESHSPEGTMCTLKFTLPDSVRYISFGVDPDPDCNGQLGDSEWIPENNTIIYQYKNGVKKRLFLEGKTVNFIKGEIDSQGNWMLSGSQKSTQIPITHEKMGVVIEYPVSGDFPFELVMQNGVRYTMSHF</sequence>